<gene>
    <name evidence="1" type="ORF">M407DRAFT_241114</name>
</gene>
<dbReference type="HOGENOM" id="CLU_083414_0_0_1"/>
<proteinExistence type="predicted"/>
<keyword evidence="2" id="KW-1185">Reference proteome</keyword>
<dbReference type="SUPFAM" id="SSF52047">
    <property type="entry name" value="RNI-like"/>
    <property type="match status" value="1"/>
</dbReference>
<name>A0A0C3QL12_9AGAM</name>
<evidence type="ECO:0000313" key="1">
    <source>
        <dbReference type="EMBL" id="KIO33315.1"/>
    </source>
</evidence>
<organism evidence="1 2">
    <name type="scientific">Tulasnella calospora MUT 4182</name>
    <dbReference type="NCBI Taxonomy" id="1051891"/>
    <lineage>
        <taxon>Eukaryota</taxon>
        <taxon>Fungi</taxon>
        <taxon>Dikarya</taxon>
        <taxon>Basidiomycota</taxon>
        <taxon>Agaricomycotina</taxon>
        <taxon>Agaricomycetes</taxon>
        <taxon>Cantharellales</taxon>
        <taxon>Tulasnellaceae</taxon>
        <taxon>Tulasnella</taxon>
    </lineage>
</organism>
<accession>A0A0C3QL12</accession>
<reference evidence="2" key="2">
    <citation type="submission" date="2015-01" db="EMBL/GenBank/DDBJ databases">
        <title>Evolutionary Origins and Diversification of the Mycorrhizal Mutualists.</title>
        <authorList>
            <consortium name="DOE Joint Genome Institute"/>
            <consortium name="Mycorrhizal Genomics Consortium"/>
            <person name="Kohler A."/>
            <person name="Kuo A."/>
            <person name="Nagy L.G."/>
            <person name="Floudas D."/>
            <person name="Copeland A."/>
            <person name="Barry K.W."/>
            <person name="Cichocki N."/>
            <person name="Veneault-Fourrey C."/>
            <person name="LaButti K."/>
            <person name="Lindquist E.A."/>
            <person name="Lipzen A."/>
            <person name="Lundell T."/>
            <person name="Morin E."/>
            <person name="Murat C."/>
            <person name="Riley R."/>
            <person name="Ohm R."/>
            <person name="Sun H."/>
            <person name="Tunlid A."/>
            <person name="Henrissat B."/>
            <person name="Grigoriev I.V."/>
            <person name="Hibbett D.S."/>
            <person name="Martin F."/>
        </authorList>
    </citation>
    <scope>NUCLEOTIDE SEQUENCE [LARGE SCALE GENOMIC DNA]</scope>
    <source>
        <strain evidence="2">MUT 4182</strain>
    </source>
</reference>
<dbReference type="EMBL" id="KN822949">
    <property type="protein sequence ID" value="KIO33315.1"/>
    <property type="molecule type" value="Genomic_DNA"/>
</dbReference>
<protein>
    <submittedName>
        <fullName evidence="1">Uncharacterized protein</fullName>
    </submittedName>
</protein>
<sequence>MTWVANSMPVVAPNITRFKIEELAYDRNMEISQYSALEHLELGFWYVTTRFWESLASCQLLRKIVLTRCMDNLEDPGWQVDSVYFPALRKLKLRSGQLRGISELILRSRMPILECLCWDAGSAPANHALDGIAAWLKLYSPKLDTDMLYHIPAGNSSDSIGDSDDDFW</sequence>
<evidence type="ECO:0000313" key="2">
    <source>
        <dbReference type="Proteomes" id="UP000054248"/>
    </source>
</evidence>
<dbReference type="AlphaFoldDB" id="A0A0C3QL12"/>
<dbReference type="Proteomes" id="UP000054248">
    <property type="component" value="Unassembled WGS sequence"/>
</dbReference>
<reference evidence="1 2" key="1">
    <citation type="submission" date="2014-04" db="EMBL/GenBank/DDBJ databases">
        <authorList>
            <consortium name="DOE Joint Genome Institute"/>
            <person name="Kuo A."/>
            <person name="Girlanda M."/>
            <person name="Perotto S."/>
            <person name="Kohler A."/>
            <person name="Nagy L.G."/>
            <person name="Floudas D."/>
            <person name="Copeland A."/>
            <person name="Barry K.W."/>
            <person name="Cichocki N."/>
            <person name="Veneault-Fourrey C."/>
            <person name="LaButti K."/>
            <person name="Lindquist E.A."/>
            <person name="Lipzen A."/>
            <person name="Lundell T."/>
            <person name="Morin E."/>
            <person name="Murat C."/>
            <person name="Sun H."/>
            <person name="Tunlid A."/>
            <person name="Henrissat B."/>
            <person name="Grigoriev I.V."/>
            <person name="Hibbett D.S."/>
            <person name="Martin F."/>
            <person name="Nordberg H.P."/>
            <person name="Cantor M.N."/>
            <person name="Hua S.X."/>
        </authorList>
    </citation>
    <scope>NUCLEOTIDE SEQUENCE [LARGE SCALE GENOMIC DNA]</scope>
    <source>
        <strain evidence="1 2">MUT 4182</strain>
    </source>
</reference>
<dbReference type="OrthoDB" id="3256078at2759"/>